<gene>
    <name evidence="2" type="ORF">OKA104_LOCUS16464</name>
    <name evidence="1" type="ORF">VCS650_LOCUS35797</name>
</gene>
<evidence type="ECO:0000313" key="1">
    <source>
        <dbReference type="EMBL" id="CAF1388232.1"/>
    </source>
</evidence>
<accession>A0A818Z886</accession>
<name>A0A818Z886_9BILA</name>
<evidence type="ECO:0000313" key="3">
    <source>
        <dbReference type="Proteomes" id="UP000663881"/>
    </source>
</evidence>
<dbReference type="AlphaFoldDB" id="A0A818Z886"/>
<sequence>MSNKQFYRETATERQRECRQGATAVKLDSKLNDLEADFEVFCLHTENDDYHFDNDSYSNVQHVIIESFSANEDETIDDNNNNDGDDDENVVRDFIGLFDANREQKLYSSCNLSIYNAYMKINKLSRDFNLNKQ</sequence>
<protein>
    <submittedName>
        <fullName evidence="2">Uncharacterized protein</fullName>
    </submittedName>
</protein>
<proteinExistence type="predicted"/>
<dbReference type="Proteomes" id="UP000663881">
    <property type="component" value="Unassembled WGS sequence"/>
</dbReference>
<dbReference type="EMBL" id="CAJOAY010000946">
    <property type="protein sequence ID" value="CAF3764838.1"/>
    <property type="molecule type" value="Genomic_DNA"/>
</dbReference>
<dbReference type="EMBL" id="CAJNON010000831">
    <property type="protein sequence ID" value="CAF1388232.1"/>
    <property type="molecule type" value="Genomic_DNA"/>
</dbReference>
<reference evidence="2" key="1">
    <citation type="submission" date="2021-02" db="EMBL/GenBank/DDBJ databases">
        <authorList>
            <person name="Nowell W R."/>
        </authorList>
    </citation>
    <scope>NUCLEOTIDE SEQUENCE</scope>
</reference>
<organism evidence="2 3">
    <name type="scientific">Adineta steineri</name>
    <dbReference type="NCBI Taxonomy" id="433720"/>
    <lineage>
        <taxon>Eukaryota</taxon>
        <taxon>Metazoa</taxon>
        <taxon>Spiralia</taxon>
        <taxon>Gnathifera</taxon>
        <taxon>Rotifera</taxon>
        <taxon>Eurotatoria</taxon>
        <taxon>Bdelloidea</taxon>
        <taxon>Adinetida</taxon>
        <taxon>Adinetidae</taxon>
        <taxon>Adineta</taxon>
    </lineage>
</organism>
<dbReference type="OrthoDB" id="10588366at2759"/>
<dbReference type="Proteomes" id="UP000663891">
    <property type="component" value="Unassembled WGS sequence"/>
</dbReference>
<comment type="caution">
    <text evidence="2">The sequence shown here is derived from an EMBL/GenBank/DDBJ whole genome shotgun (WGS) entry which is preliminary data.</text>
</comment>
<evidence type="ECO:0000313" key="2">
    <source>
        <dbReference type="EMBL" id="CAF3764838.1"/>
    </source>
</evidence>